<evidence type="ECO:0000313" key="3">
    <source>
        <dbReference type="EMBL" id="KFI58342.1"/>
    </source>
</evidence>
<evidence type="ECO:0000313" key="4">
    <source>
        <dbReference type="Proteomes" id="UP000029067"/>
    </source>
</evidence>
<keyword evidence="2" id="KW-1133">Transmembrane helix</keyword>
<dbReference type="Proteomes" id="UP000029067">
    <property type="component" value="Unassembled WGS sequence"/>
</dbReference>
<reference evidence="3 4" key="1">
    <citation type="submission" date="2014-03" db="EMBL/GenBank/DDBJ databases">
        <title>Genomics of Bifidobacteria.</title>
        <authorList>
            <person name="Ventura M."/>
            <person name="Milani C."/>
            <person name="Lugli G.A."/>
        </authorList>
    </citation>
    <scope>NUCLEOTIDE SEQUENCE [LARGE SCALE GENOMIC DNA]</scope>
    <source>
        <strain evidence="3 4">LMG 10738</strain>
    </source>
</reference>
<dbReference type="RefSeq" id="WP_033516105.1">
    <property type="nucleotide sequence ID" value="NZ_JGYV01000030.1"/>
</dbReference>
<gene>
    <name evidence="3" type="ORF">BCUN_1946</name>
</gene>
<dbReference type="AlphaFoldDB" id="A0A087AHU2"/>
<comment type="caution">
    <text evidence="3">The sequence shown here is derived from an EMBL/GenBank/DDBJ whole genome shotgun (WGS) entry which is preliminary data.</text>
</comment>
<keyword evidence="4" id="KW-1185">Reference proteome</keyword>
<proteinExistence type="predicted"/>
<keyword evidence="2" id="KW-0472">Membrane</keyword>
<feature type="region of interest" description="Disordered" evidence="1">
    <location>
        <begin position="1"/>
        <end position="25"/>
    </location>
</feature>
<evidence type="ECO:0000256" key="2">
    <source>
        <dbReference type="SAM" id="Phobius"/>
    </source>
</evidence>
<accession>A0A087AHU2</accession>
<evidence type="ECO:0000256" key="1">
    <source>
        <dbReference type="SAM" id="MobiDB-lite"/>
    </source>
</evidence>
<name>A0A087AHU2_9BIFI</name>
<sequence>MDNDELTPQELQVLDDPDDNPEHADVDASACTVHKAAICTVLTALAALAAGICIGYALGGRD</sequence>
<keyword evidence="2" id="KW-0812">Transmembrane</keyword>
<protein>
    <submittedName>
        <fullName evidence="3">Uncharacterized protein</fullName>
    </submittedName>
</protein>
<organism evidence="3 4">
    <name type="scientific">Bifidobacterium cuniculi</name>
    <dbReference type="NCBI Taxonomy" id="1688"/>
    <lineage>
        <taxon>Bacteria</taxon>
        <taxon>Bacillati</taxon>
        <taxon>Actinomycetota</taxon>
        <taxon>Actinomycetes</taxon>
        <taxon>Bifidobacteriales</taxon>
        <taxon>Bifidobacteriaceae</taxon>
        <taxon>Bifidobacterium</taxon>
    </lineage>
</organism>
<feature type="transmembrane region" description="Helical" evidence="2">
    <location>
        <begin position="35"/>
        <end position="58"/>
    </location>
</feature>
<feature type="compositionally biased region" description="Acidic residues" evidence="1">
    <location>
        <begin position="1"/>
        <end position="19"/>
    </location>
</feature>
<dbReference type="EMBL" id="JGYV01000030">
    <property type="protein sequence ID" value="KFI58342.1"/>
    <property type="molecule type" value="Genomic_DNA"/>
</dbReference>